<gene>
    <name evidence="1" type="ORF">BSOLF_0281</name>
</gene>
<dbReference type="Pfam" id="PF08183">
    <property type="entry name" value="SpoV"/>
    <property type="match status" value="1"/>
</dbReference>
<proteinExistence type="predicted"/>
<reference evidence="2" key="1">
    <citation type="journal article" date="2018" name="Sci. Rep.">
        <title>Lignite coal burning seam in the remote Altai Mountains harbors a hydrogen-driven thermophilic microbial community.</title>
        <authorList>
            <person name="Kadnikov V.V."/>
            <person name="Mardanov A.V."/>
            <person name="Ivasenko D.A."/>
            <person name="Antsiferov D.V."/>
            <person name="Beletsky A.V."/>
            <person name="Karnachuk O.V."/>
            <person name="Ravin N.V."/>
        </authorList>
    </citation>
    <scope>NUCLEOTIDE SEQUENCE [LARGE SCALE GENOMIC DNA]</scope>
</reference>
<organism evidence="1 2">
    <name type="scientific">Candidatus Carbonibacillus altaicus</name>
    <dbReference type="NCBI Taxonomy" id="2163959"/>
    <lineage>
        <taxon>Bacteria</taxon>
        <taxon>Bacillati</taxon>
        <taxon>Bacillota</taxon>
        <taxon>Bacilli</taxon>
        <taxon>Bacillales</taxon>
        <taxon>Candidatus Carbonibacillus</taxon>
    </lineage>
</organism>
<evidence type="ECO:0008006" key="3">
    <source>
        <dbReference type="Google" id="ProtNLM"/>
    </source>
</evidence>
<dbReference type="Proteomes" id="UP000244338">
    <property type="component" value="Unassembled WGS sequence"/>
</dbReference>
<dbReference type="NCBIfam" id="NF033436">
    <property type="entry name" value="SpoVM_broad"/>
    <property type="match status" value="1"/>
</dbReference>
<dbReference type="AlphaFoldDB" id="A0A2R6Y181"/>
<evidence type="ECO:0000313" key="2">
    <source>
        <dbReference type="Proteomes" id="UP000244338"/>
    </source>
</evidence>
<sequence length="40" mass="4676">MKFYTIKLPKTLSALVRSLMNMFSGESTRKVKVKNDKKKK</sequence>
<name>A0A2R6Y181_9BACL</name>
<evidence type="ECO:0000313" key="1">
    <source>
        <dbReference type="EMBL" id="PTQ56392.1"/>
    </source>
</evidence>
<protein>
    <recommendedName>
        <fullName evidence="3">Stage V sporulation protein SpoVM</fullName>
    </recommendedName>
</protein>
<dbReference type="InterPro" id="IPR012609">
    <property type="entry name" value="Spore_V_M"/>
</dbReference>
<accession>A0A2R6Y181</accession>
<comment type="caution">
    <text evidence="1">The sequence shown here is derived from an EMBL/GenBank/DDBJ whole genome shotgun (WGS) entry which is preliminary data.</text>
</comment>
<dbReference type="EMBL" id="PEBX01000030">
    <property type="protein sequence ID" value="PTQ56392.1"/>
    <property type="molecule type" value="Genomic_DNA"/>
</dbReference>